<dbReference type="Proteomes" id="UP001317532">
    <property type="component" value="Chromosome"/>
</dbReference>
<evidence type="ECO:0000313" key="1">
    <source>
        <dbReference type="EMBL" id="BDE04950.1"/>
    </source>
</evidence>
<gene>
    <name evidence="1" type="ORF">WPS_02260</name>
</gene>
<dbReference type="KEGG" id="vab:WPS_02260"/>
<evidence type="ECO:0000313" key="2">
    <source>
        <dbReference type="Proteomes" id="UP001317532"/>
    </source>
</evidence>
<dbReference type="RefSeq" id="WP_317996028.1">
    <property type="nucleotide sequence ID" value="NZ_AP025523.1"/>
</dbReference>
<dbReference type="CDD" id="cd00586">
    <property type="entry name" value="4HBT"/>
    <property type="match status" value="1"/>
</dbReference>
<dbReference type="Gene3D" id="3.10.129.10">
    <property type="entry name" value="Hotdog Thioesterase"/>
    <property type="match status" value="1"/>
</dbReference>
<name>A0AAN2C7I6_UNVUL</name>
<dbReference type="InterPro" id="IPR029069">
    <property type="entry name" value="HotDog_dom_sf"/>
</dbReference>
<organism evidence="1 2">
    <name type="scientific">Vulcanimicrobium alpinum</name>
    <dbReference type="NCBI Taxonomy" id="3016050"/>
    <lineage>
        <taxon>Bacteria</taxon>
        <taxon>Bacillati</taxon>
        <taxon>Vulcanimicrobiota</taxon>
        <taxon>Vulcanimicrobiia</taxon>
        <taxon>Vulcanimicrobiales</taxon>
        <taxon>Vulcanimicrobiaceae</taxon>
        <taxon>Vulcanimicrobium</taxon>
    </lineage>
</organism>
<dbReference type="SUPFAM" id="SSF54637">
    <property type="entry name" value="Thioesterase/thiol ester dehydrase-isomerase"/>
    <property type="match status" value="1"/>
</dbReference>
<protein>
    <submittedName>
        <fullName evidence="1">4-hydroxybenzoyl-CoA thioesterase</fullName>
    </submittedName>
</protein>
<proteinExistence type="predicted"/>
<sequence length="146" mass="15906">MTGRTAVTRTRVRFGETDAAGIVFYPTFFVWFDLGTTALLRSAATESLRLGDGHPRWPLPIVESGARFSAPLYFDDPIAIRSSVVEIGTRSLRVEHVILRGETEVARGFEVRVFIAVGEGGAIASEPLPDELRASLSAAITVDDRD</sequence>
<accession>A0AAN2C7I6</accession>
<dbReference type="EMBL" id="AP025523">
    <property type="protein sequence ID" value="BDE04950.1"/>
    <property type="molecule type" value="Genomic_DNA"/>
</dbReference>
<dbReference type="Pfam" id="PF13279">
    <property type="entry name" value="4HBT_2"/>
    <property type="match status" value="1"/>
</dbReference>
<keyword evidence="2" id="KW-1185">Reference proteome</keyword>
<dbReference type="AlphaFoldDB" id="A0AAN2C7I6"/>
<reference evidence="1 2" key="1">
    <citation type="journal article" date="2022" name="ISME Commun">
        <title>Vulcanimicrobium alpinus gen. nov. sp. nov., the first cultivated representative of the candidate phylum 'Eremiobacterota', is a metabolically versatile aerobic anoxygenic phototroph.</title>
        <authorList>
            <person name="Yabe S."/>
            <person name="Muto K."/>
            <person name="Abe K."/>
            <person name="Yokota A."/>
            <person name="Staudigel H."/>
            <person name="Tebo B.M."/>
        </authorList>
    </citation>
    <scope>NUCLEOTIDE SEQUENCE [LARGE SCALE GENOMIC DNA]</scope>
    <source>
        <strain evidence="1 2">WC8-2</strain>
    </source>
</reference>